<dbReference type="Gene3D" id="3.30.70.2970">
    <property type="entry name" value="Protein of unknown function (DUF541), domain 2"/>
    <property type="match status" value="1"/>
</dbReference>
<organism evidence="1 2">
    <name type="scientific">Candidatus Nealsonbacteria bacterium RIFCSPHIGHO2_02_FULL_43_13</name>
    <dbReference type="NCBI Taxonomy" id="1801668"/>
    <lineage>
        <taxon>Bacteria</taxon>
        <taxon>Candidatus Nealsoniibacteriota</taxon>
    </lineage>
</organism>
<comment type="caution">
    <text evidence="1">The sequence shown here is derived from an EMBL/GenBank/DDBJ whole genome shotgun (WGS) entry which is preliminary data.</text>
</comment>
<reference evidence="1 2" key="1">
    <citation type="journal article" date="2016" name="Nat. Commun.">
        <title>Thousands of microbial genomes shed light on interconnected biogeochemical processes in an aquifer system.</title>
        <authorList>
            <person name="Anantharaman K."/>
            <person name="Brown C.T."/>
            <person name="Hug L.A."/>
            <person name="Sharon I."/>
            <person name="Castelle C.J."/>
            <person name="Probst A.J."/>
            <person name="Thomas B.C."/>
            <person name="Singh A."/>
            <person name="Wilkins M.J."/>
            <person name="Karaoz U."/>
            <person name="Brodie E.L."/>
            <person name="Williams K.H."/>
            <person name="Hubbard S.S."/>
            <person name="Banfield J.F."/>
        </authorList>
    </citation>
    <scope>NUCLEOTIDE SEQUENCE [LARGE SCALE GENOMIC DNA]</scope>
</reference>
<accession>A0A1G2EAN5</accession>
<sequence>LTVWLGTDINNKLDKSENTITVSATNDVYAKPDLAFTTFSVVSEAKTVDLAIQDNAAKMNAVIAVVKSQGVEDKDLKTTNFNISPRYEWDKEWRNRTLVGYEVSQSLQVKIRDLAQIGSIIKGATRAGTNEVGSLQFTIDNEDALKEEARNKAIEEAKTKAKNLAEKLGISLVKIISFSESGDYPMPYYVPTSKEALGIGGGATPDIQPGENKISVTVSLIYQIK</sequence>
<dbReference type="Pfam" id="PF04402">
    <property type="entry name" value="SIMPL"/>
    <property type="match status" value="1"/>
</dbReference>
<dbReference type="InterPro" id="IPR007497">
    <property type="entry name" value="SIMPL/DUF541"/>
</dbReference>
<name>A0A1G2EAN5_9BACT</name>
<gene>
    <name evidence="1" type="ORF">A3D46_00635</name>
</gene>
<dbReference type="PANTHER" id="PTHR34387:SF2">
    <property type="entry name" value="SLR1258 PROTEIN"/>
    <property type="match status" value="1"/>
</dbReference>
<evidence type="ECO:0000313" key="2">
    <source>
        <dbReference type="Proteomes" id="UP000178703"/>
    </source>
</evidence>
<dbReference type="Proteomes" id="UP000178703">
    <property type="component" value="Unassembled WGS sequence"/>
</dbReference>
<feature type="non-terminal residue" evidence="1">
    <location>
        <position position="1"/>
    </location>
</feature>
<protein>
    <recommendedName>
        <fullName evidence="3">DUF541 domain-containing protein</fullName>
    </recommendedName>
</protein>
<dbReference type="PANTHER" id="PTHR34387">
    <property type="entry name" value="SLR1258 PROTEIN"/>
    <property type="match status" value="1"/>
</dbReference>
<dbReference type="AlphaFoldDB" id="A0A1G2EAN5"/>
<dbReference type="GO" id="GO:0006974">
    <property type="term" value="P:DNA damage response"/>
    <property type="evidence" value="ECO:0007669"/>
    <property type="project" value="TreeGrafter"/>
</dbReference>
<dbReference type="STRING" id="1801668.A3D46_00635"/>
<proteinExistence type="predicted"/>
<dbReference type="EMBL" id="MHMD01000001">
    <property type="protein sequence ID" value="OGZ22361.1"/>
    <property type="molecule type" value="Genomic_DNA"/>
</dbReference>
<evidence type="ECO:0008006" key="3">
    <source>
        <dbReference type="Google" id="ProtNLM"/>
    </source>
</evidence>
<dbReference type="Gene3D" id="3.30.110.170">
    <property type="entry name" value="Protein of unknown function (DUF541), domain 1"/>
    <property type="match status" value="1"/>
</dbReference>
<dbReference type="InterPro" id="IPR052022">
    <property type="entry name" value="26kDa_periplasmic_antigen"/>
</dbReference>
<evidence type="ECO:0000313" key="1">
    <source>
        <dbReference type="EMBL" id="OGZ22361.1"/>
    </source>
</evidence>